<evidence type="ECO:0000313" key="2">
    <source>
        <dbReference type="Proteomes" id="UP000678545"/>
    </source>
</evidence>
<evidence type="ECO:0000313" key="1">
    <source>
        <dbReference type="EMBL" id="MBR7801353.1"/>
    </source>
</evidence>
<reference evidence="1" key="1">
    <citation type="submission" date="2021-04" db="EMBL/GenBank/DDBJ databases">
        <title>novel species isolated from subtropical streams in China.</title>
        <authorList>
            <person name="Lu H."/>
        </authorList>
    </citation>
    <scope>NUCLEOTIDE SEQUENCE</scope>
    <source>
        <strain evidence="1">FT137W</strain>
    </source>
</reference>
<protein>
    <submittedName>
        <fullName evidence="1">Uncharacterized protein</fullName>
    </submittedName>
</protein>
<gene>
    <name evidence="1" type="ORF">KDM90_15190</name>
</gene>
<dbReference type="Proteomes" id="UP000678545">
    <property type="component" value="Unassembled WGS sequence"/>
</dbReference>
<accession>A0A941EA29</accession>
<dbReference type="AlphaFoldDB" id="A0A941EA29"/>
<comment type="caution">
    <text evidence="1">The sequence shown here is derived from an EMBL/GenBank/DDBJ whole genome shotgun (WGS) entry which is preliminary data.</text>
</comment>
<proteinExistence type="predicted"/>
<sequence>MHHGWAERAGTADTSYHRLPKDLTLFSEWPVIASHALQQRLCTRLNALCATLGPHLQAVRTLEKGWKQAHEADVLTVDYAIVEDGNGWDIRLVEFQAFTSLLSTGFRLHQLHSDLWPELADCPPWHDVGCDAEWLQNAREWVVGGNSPALLEHQVWQRGTLFDLYATSLLWDVPIVEPHQVEIDAQGRLFSILNGKRNQHDQILNRLILNELPTEHPFLENIKSAQLRWHSHPEWFFLVQKGLCADLKIPFEPRNVRADAWRELGINPEHLVAKKMDSCGGKDLLLSPNAKDLDQLDFAKNWLVQPRYTPYPIAENSQGDAVFAEIRLIVRLDPVKAPWIAMQIVRMYCAEQASASFFKGREGEGATILHTPPSSE</sequence>
<dbReference type="EMBL" id="JAGSPJ010000006">
    <property type="protein sequence ID" value="MBR7801353.1"/>
    <property type="molecule type" value="Genomic_DNA"/>
</dbReference>
<name>A0A941EA29_9BURK</name>
<organism evidence="1 2">
    <name type="scientific">Undibacterium fentianense</name>
    <dbReference type="NCBI Taxonomy" id="2828728"/>
    <lineage>
        <taxon>Bacteria</taxon>
        <taxon>Pseudomonadati</taxon>
        <taxon>Pseudomonadota</taxon>
        <taxon>Betaproteobacteria</taxon>
        <taxon>Burkholderiales</taxon>
        <taxon>Oxalobacteraceae</taxon>
        <taxon>Undibacterium</taxon>
    </lineage>
</organism>
<keyword evidence="2" id="KW-1185">Reference proteome</keyword>